<reference evidence="1" key="1">
    <citation type="submission" date="2014-09" db="EMBL/GenBank/DDBJ databases">
        <authorList>
            <person name="Magalhaes I.L.F."/>
            <person name="Oliveira U."/>
            <person name="Santos F.R."/>
            <person name="Vidigal T.H.D.A."/>
            <person name="Brescovit A.D."/>
            <person name="Santos A.J."/>
        </authorList>
    </citation>
    <scope>NUCLEOTIDE SEQUENCE</scope>
    <source>
        <tissue evidence="1">Shoot tissue taken approximately 20 cm above the soil surface</tissue>
    </source>
</reference>
<organism evidence="1">
    <name type="scientific">Arundo donax</name>
    <name type="common">Giant reed</name>
    <name type="synonym">Donax arundinaceus</name>
    <dbReference type="NCBI Taxonomy" id="35708"/>
    <lineage>
        <taxon>Eukaryota</taxon>
        <taxon>Viridiplantae</taxon>
        <taxon>Streptophyta</taxon>
        <taxon>Embryophyta</taxon>
        <taxon>Tracheophyta</taxon>
        <taxon>Spermatophyta</taxon>
        <taxon>Magnoliopsida</taxon>
        <taxon>Liliopsida</taxon>
        <taxon>Poales</taxon>
        <taxon>Poaceae</taxon>
        <taxon>PACMAD clade</taxon>
        <taxon>Arundinoideae</taxon>
        <taxon>Arundineae</taxon>
        <taxon>Arundo</taxon>
    </lineage>
</organism>
<accession>A0A0A9U4Z8</accession>
<reference evidence="1" key="2">
    <citation type="journal article" date="2015" name="Data Brief">
        <title>Shoot transcriptome of the giant reed, Arundo donax.</title>
        <authorList>
            <person name="Barrero R.A."/>
            <person name="Guerrero F.D."/>
            <person name="Moolhuijzen P."/>
            <person name="Goolsby J.A."/>
            <person name="Tidwell J."/>
            <person name="Bellgard S.E."/>
            <person name="Bellgard M.I."/>
        </authorList>
    </citation>
    <scope>NUCLEOTIDE SEQUENCE</scope>
    <source>
        <tissue evidence="1">Shoot tissue taken approximately 20 cm above the soil surface</tissue>
    </source>
</reference>
<evidence type="ECO:0000313" key="1">
    <source>
        <dbReference type="EMBL" id="JAD18207.1"/>
    </source>
</evidence>
<protein>
    <submittedName>
        <fullName evidence="1">Uncharacterized protein</fullName>
    </submittedName>
</protein>
<dbReference type="AlphaFoldDB" id="A0A0A9U4Z8"/>
<dbReference type="EMBL" id="GBRH01279688">
    <property type="protein sequence ID" value="JAD18207.1"/>
    <property type="molecule type" value="Transcribed_RNA"/>
</dbReference>
<proteinExistence type="predicted"/>
<sequence>MKRLAEGIVCFNRLHEESYSITSLFTKHMDSTPTGIFLLIKETLEKHHEECKINWPTN</sequence>
<name>A0A0A9U4Z8_ARUDO</name>